<keyword evidence="4" id="KW-1185">Reference proteome</keyword>
<dbReference type="PANTHER" id="PTHR23135:SF18">
    <property type="entry name" value="CYANOPHYCIN SYNTHETASE"/>
    <property type="match status" value="1"/>
</dbReference>
<evidence type="ECO:0000259" key="2">
    <source>
        <dbReference type="Pfam" id="PF08245"/>
    </source>
</evidence>
<feature type="domain" description="Mur ligase C-terminal" evidence="1">
    <location>
        <begin position="432"/>
        <end position="560"/>
    </location>
</feature>
<dbReference type="InterPro" id="IPR013221">
    <property type="entry name" value="Mur_ligase_cen"/>
</dbReference>
<dbReference type="SUPFAM" id="SSF53623">
    <property type="entry name" value="MurD-like peptide ligases, catalytic domain"/>
    <property type="match status" value="1"/>
</dbReference>
<comment type="caution">
    <text evidence="3">The sequence shown here is derived from an EMBL/GenBank/DDBJ whole genome shotgun (WGS) entry which is preliminary data.</text>
</comment>
<dbReference type="Gene3D" id="3.40.1190.10">
    <property type="entry name" value="Mur-like, catalytic domain"/>
    <property type="match status" value="1"/>
</dbReference>
<dbReference type="Pfam" id="PF08245">
    <property type="entry name" value="Mur_ligase_M"/>
    <property type="match status" value="1"/>
</dbReference>
<dbReference type="SUPFAM" id="SSF53244">
    <property type="entry name" value="MurD-like peptide ligases, peptide-binding domain"/>
    <property type="match status" value="1"/>
</dbReference>
<dbReference type="EMBL" id="BAABJE010000015">
    <property type="protein sequence ID" value="GAA4800835.1"/>
    <property type="molecule type" value="Genomic_DNA"/>
</dbReference>
<dbReference type="InterPro" id="IPR036565">
    <property type="entry name" value="Mur-like_cat_sf"/>
</dbReference>
<accession>A0ABP9BVV0</accession>
<evidence type="ECO:0000313" key="4">
    <source>
        <dbReference type="Proteomes" id="UP001499959"/>
    </source>
</evidence>
<reference evidence="4" key="1">
    <citation type="journal article" date="2019" name="Int. J. Syst. Evol. Microbiol.">
        <title>The Global Catalogue of Microorganisms (GCM) 10K type strain sequencing project: providing services to taxonomists for standard genome sequencing and annotation.</title>
        <authorList>
            <consortium name="The Broad Institute Genomics Platform"/>
            <consortium name="The Broad Institute Genome Sequencing Center for Infectious Disease"/>
            <person name="Wu L."/>
            <person name="Ma J."/>
        </authorList>
    </citation>
    <scope>NUCLEOTIDE SEQUENCE [LARGE SCALE GENOMIC DNA]</scope>
    <source>
        <strain evidence="4">JCM 18204</strain>
    </source>
</reference>
<protein>
    <recommendedName>
        <fullName evidence="5">Mur ligase</fullName>
    </recommendedName>
</protein>
<organism evidence="3 4">
    <name type="scientific">Lysobacter hankyongensis</name>
    <dbReference type="NCBI Taxonomy" id="1176535"/>
    <lineage>
        <taxon>Bacteria</taxon>
        <taxon>Pseudomonadati</taxon>
        <taxon>Pseudomonadota</taxon>
        <taxon>Gammaproteobacteria</taxon>
        <taxon>Lysobacterales</taxon>
        <taxon>Lysobacteraceae</taxon>
        <taxon>Lysobacter</taxon>
    </lineage>
</organism>
<dbReference type="Pfam" id="PF02875">
    <property type="entry name" value="Mur_ligase_C"/>
    <property type="match status" value="1"/>
</dbReference>
<dbReference type="InterPro" id="IPR036615">
    <property type="entry name" value="Mur_ligase_C_dom_sf"/>
</dbReference>
<evidence type="ECO:0000259" key="1">
    <source>
        <dbReference type="Pfam" id="PF02875"/>
    </source>
</evidence>
<dbReference type="PANTHER" id="PTHR23135">
    <property type="entry name" value="MUR LIGASE FAMILY MEMBER"/>
    <property type="match status" value="1"/>
</dbReference>
<name>A0ABP9BVV0_9GAMM</name>
<dbReference type="InterPro" id="IPR004101">
    <property type="entry name" value="Mur_ligase_C"/>
</dbReference>
<dbReference type="Proteomes" id="UP001499959">
    <property type="component" value="Unassembled WGS sequence"/>
</dbReference>
<evidence type="ECO:0000313" key="3">
    <source>
        <dbReference type="EMBL" id="GAA4800835.1"/>
    </source>
</evidence>
<proteinExistence type="predicted"/>
<feature type="domain" description="Mur ligase central" evidence="2">
    <location>
        <begin position="194"/>
        <end position="406"/>
    </location>
</feature>
<evidence type="ECO:0008006" key="5">
    <source>
        <dbReference type="Google" id="ProtNLM"/>
    </source>
</evidence>
<dbReference type="Gene3D" id="3.90.190.20">
    <property type="entry name" value="Mur ligase, C-terminal domain"/>
    <property type="match status" value="1"/>
</dbReference>
<dbReference type="RefSeq" id="WP_345304075.1">
    <property type="nucleotide sequence ID" value="NZ_BAABJE010000015.1"/>
</dbReference>
<sequence length="596" mass="63007">MIPPPGEPPREPPFDDSRRLTGSNVYFAGCGAALETLGAQARDPIALAAWWMRANAAREALGWPTTEPVVRVHRSGTSLAFVAPADQLYAATEINEWAWCASVGFDDFHAPGHPAAHDTTLALHTLQRFAAAERRPRVMALLDASSSHALPALFDDDALTLGLGVHGMTWALDDVPAADDVPWPRLGTIPAALVTGSNGKTTTVRLIAAMLRAHGLRTAHSCTDGLFVGDAGAIERLESGDYSGPGGARQLLRRTDVEAAVLETARGGLLRRGLALAQADVAVVANISADHFGEYGVHSVEDLAEVKLTVARAVSAEGWLVLNAEDPLLRRLGPERAPRIAWFAVDDTALPADAMALPRCATRDGHLLLDDGSETHDLGAIVAMPITLGGRARYNIANAAGAALAASLMGVPIATLRAVLADFGRSHADNPGRLQRWTFAGIDVFLDYAHNPDGLGGLLDIAQAHRHGRLALLLGQAGNREDAQIRDLAATAARYAPDLVVVKDIDGYLRGRTAGEVAQVIRQELLRLGMPESALPVRLREADAAREALAWARSGDVLVLPVHSLDAKAEVAGLLDALEAGGWRPGDLLPSLPAST</sequence>
<gene>
    <name evidence="3" type="ORF">GCM10023307_29160</name>
</gene>